<dbReference type="EMBL" id="SIRE01000021">
    <property type="protein sequence ID" value="TBL73280.1"/>
    <property type="molecule type" value="Genomic_DNA"/>
</dbReference>
<dbReference type="SUPFAM" id="SSF46785">
    <property type="entry name" value="Winged helix' DNA-binding domain"/>
    <property type="match status" value="1"/>
</dbReference>
<proteinExistence type="predicted"/>
<name>A0A4Q9DKN2_9BACL</name>
<dbReference type="Proteomes" id="UP000293142">
    <property type="component" value="Unassembled WGS sequence"/>
</dbReference>
<dbReference type="InterPro" id="IPR029016">
    <property type="entry name" value="GAF-like_dom_sf"/>
</dbReference>
<dbReference type="Pfam" id="PF01614">
    <property type="entry name" value="IclR_C"/>
    <property type="match status" value="1"/>
</dbReference>
<dbReference type="GO" id="GO:0045892">
    <property type="term" value="P:negative regulation of DNA-templated transcription"/>
    <property type="evidence" value="ECO:0007669"/>
    <property type="project" value="TreeGrafter"/>
</dbReference>
<dbReference type="SUPFAM" id="SSF55781">
    <property type="entry name" value="GAF domain-like"/>
    <property type="match status" value="1"/>
</dbReference>
<dbReference type="InterPro" id="IPR036390">
    <property type="entry name" value="WH_DNA-bd_sf"/>
</dbReference>
<keyword evidence="7" id="KW-1185">Reference proteome</keyword>
<dbReference type="PANTHER" id="PTHR30136:SF35">
    <property type="entry name" value="HTH-TYPE TRANSCRIPTIONAL REGULATOR RV1719"/>
    <property type="match status" value="1"/>
</dbReference>
<keyword evidence="1" id="KW-0805">Transcription regulation</keyword>
<organism evidence="6 7">
    <name type="scientific">Paenibacillus thalictri</name>
    <dbReference type="NCBI Taxonomy" id="2527873"/>
    <lineage>
        <taxon>Bacteria</taxon>
        <taxon>Bacillati</taxon>
        <taxon>Bacillota</taxon>
        <taxon>Bacilli</taxon>
        <taxon>Bacillales</taxon>
        <taxon>Paenibacillaceae</taxon>
        <taxon>Paenibacillus</taxon>
    </lineage>
</organism>
<dbReference type="InterPro" id="IPR014757">
    <property type="entry name" value="Tscrpt_reg_IclR_C"/>
</dbReference>
<accession>A0A4Q9DKN2</accession>
<evidence type="ECO:0000256" key="2">
    <source>
        <dbReference type="ARBA" id="ARBA00023125"/>
    </source>
</evidence>
<dbReference type="PROSITE" id="PS51078">
    <property type="entry name" value="ICLR_ED"/>
    <property type="match status" value="1"/>
</dbReference>
<feature type="domain" description="HTH iclR-type" evidence="4">
    <location>
        <begin position="4"/>
        <end position="67"/>
    </location>
</feature>
<dbReference type="AlphaFoldDB" id="A0A4Q9DKN2"/>
<evidence type="ECO:0000259" key="4">
    <source>
        <dbReference type="PROSITE" id="PS51077"/>
    </source>
</evidence>
<keyword evidence="3" id="KW-0804">Transcription</keyword>
<comment type="caution">
    <text evidence="6">The sequence shown here is derived from an EMBL/GenBank/DDBJ whole genome shotgun (WGS) entry which is preliminary data.</text>
</comment>
<dbReference type="PROSITE" id="PS51077">
    <property type="entry name" value="HTH_ICLR"/>
    <property type="match status" value="1"/>
</dbReference>
<feature type="domain" description="IclR-ED" evidence="5">
    <location>
        <begin position="68"/>
        <end position="251"/>
    </location>
</feature>
<reference evidence="6 7" key="1">
    <citation type="submission" date="2019-02" db="EMBL/GenBank/DDBJ databases">
        <title>Paenibacillus sp. nov., isolated from surface-sterilized tissue of Thalictrum simplex L.</title>
        <authorList>
            <person name="Tuo L."/>
        </authorList>
    </citation>
    <scope>NUCLEOTIDE SEQUENCE [LARGE SCALE GENOMIC DNA]</scope>
    <source>
        <strain evidence="6 7">N2SHLJ1</strain>
    </source>
</reference>
<protein>
    <submittedName>
        <fullName evidence="6">IclR family transcriptional regulator</fullName>
    </submittedName>
</protein>
<dbReference type="InterPro" id="IPR050707">
    <property type="entry name" value="HTH_MetabolicPath_Reg"/>
</dbReference>
<gene>
    <name evidence="6" type="ORF">EYB31_26740</name>
</gene>
<evidence type="ECO:0000259" key="5">
    <source>
        <dbReference type="PROSITE" id="PS51078"/>
    </source>
</evidence>
<dbReference type="OrthoDB" id="9791752at2"/>
<keyword evidence="2" id="KW-0238">DNA-binding</keyword>
<dbReference type="InterPro" id="IPR005471">
    <property type="entry name" value="Tscrpt_reg_IclR_N"/>
</dbReference>
<dbReference type="GO" id="GO:0003677">
    <property type="term" value="F:DNA binding"/>
    <property type="evidence" value="ECO:0007669"/>
    <property type="project" value="UniProtKB-KW"/>
</dbReference>
<dbReference type="SMART" id="SM00346">
    <property type="entry name" value="HTH_ICLR"/>
    <property type="match status" value="1"/>
</dbReference>
<dbReference type="InterPro" id="IPR036388">
    <property type="entry name" value="WH-like_DNA-bd_sf"/>
</dbReference>
<evidence type="ECO:0000313" key="6">
    <source>
        <dbReference type="EMBL" id="TBL73280.1"/>
    </source>
</evidence>
<dbReference type="PANTHER" id="PTHR30136">
    <property type="entry name" value="HELIX-TURN-HELIX TRANSCRIPTIONAL REGULATOR, ICLR FAMILY"/>
    <property type="match status" value="1"/>
</dbReference>
<dbReference type="RefSeq" id="WP_131016513.1">
    <property type="nucleotide sequence ID" value="NZ_SIRE01000021.1"/>
</dbReference>
<evidence type="ECO:0000256" key="1">
    <source>
        <dbReference type="ARBA" id="ARBA00023015"/>
    </source>
</evidence>
<dbReference type="Gene3D" id="1.10.10.10">
    <property type="entry name" value="Winged helix-like DNA-binding domain superfamily/Winged helix DNA-binding domain"/>
    <property type="match status" value="1"/>
</dbReference>
<evidence type="ECO:0000313" key="7">
    <source>
        <dbReference type="Proteomes" id="UP000293142"/>
    </source>
</evidence>
<dbReference type="GO" id="GO:0003700">
    <property type="term" value="F:DNA-binding transcription factor activity"/>
    <property type="evidence" value="ECO:0007669"/>
    <property type="project" value="TreeGrafter"/>
</dbReference>
<evidence type="ECO:0000256" key="3">
    <source>
        <dbReference type="ARBA" id="ARBA00023163"/>
    </source>
</evidence>
<sequence>MEKLDPSLKALEIIEACGQAGPEGLGVTEIVNLTGLSRSTVHRLVASLVDSLYLRRVGTSKKFKLGYRLLRLTDSLTGDLKIKDVASPYLHRLSEMTQEAVHLIQMDGNYAVYVDKIDSPQPVGLLSKVGTRLMLHCTGAGKVLLADLSPERRERIFQDVGLPAQTPNTITDINQLNHELEVIKIQGYSMDRMENRDGIYCIAGPIYNHRKEVVAAFSVSGPSFRFSLDQLDDHIDDVKETTRLISEQLGCLG</sequence>
<dbReference type="Gene3D" id="3.30.450.40">
    <property type="match status" value="1"/>
</dbReference>
<dbReference type="Pfam" id="PF09339">
    <property type="entry name" value="HTH_IclR"/>
    <property type="match status" value="1"/>
</dbReference>